<dbReference type="EMBL" id="MU155131">
    <property type="protein sequence ID" value="KAF9486125.1"/>
    <property type="molecule type" value="Genomic_DNA"/>
</dbReference>
<evidence type="ECO:0008006" key="4">
    <source>
        <dbReference type="Google" id="ProtNLM"/>
    </source>
</evidence>
<sequence>MAPPRQVSKPTVPSSSKAGGAQLRRIARPPPAPKLNTALSAHPRTDPLNALSVLLKLLTSLPARIGGCQYKLTQAEHALALHLVGVLDPYVYHGMRALAHPMGGDTSAAFVGLVHQPTEILDAILFHVDARRDLLNVGLACKRLHDVVFPRHFDYRVIRAKVSSIAVWNHLILHRSLARNVRRVEIIDERTSSTTAIVAPRGMLQRDTDLESTDDELTMHAKQERFLATALVRMTGLQEFKWSCNHSPISIANVWPTLMMRAVNLKSINICDNLVFSPRTEEDEDDEDDGGETSESDSDADGGVGGGKQMLAKVPATALLDMESVTFRSTPHVYGSSKNPELGRIAAMLHQCVNLKALEIIYITPRTAAAATALPGGISARTRPLSDEFLTYGRWAHLTSLTLSNLRCGSYAIVAAFLKAHPALEVLNVDLSVHGAGTANGGGLVLEPGSMPRLREVRASKEVINAIFACPLSSNADDVSESALRPLEAIKGFKLSGHAANTATSSARSIPDTTFLANLRMHAGTIKRVEMTGWHDMEDVKRLAACVPRVQYLDVGRRLGGNGGHGVNRNTSDKDISLKEKAPVANIIEWTEFLATLPELVTLHGVKFFYEVASAPSSSLPAPHSNTISSSPSSNPILATHTHATTNPILQSIAHLSMMERSRLRKNDETAGVLAWKCPKLRRVDHWDTAESGSGRVIVLLREHAGDDGGREGKVRWEVRRVR</sequence>
<dbReference type="CDD" id="cd09917">
    <property type="entry name" value="F-box_SF"/>
    <property type="match status" value="1"/>
</dbReference>
<dbReference type="Proteomes" id="UP000807469">
    <property type="component" value="Unassembled WGS sequence"/>
</dbReference>
<evidence type="ECO:0000313" key="2">
    <source>
        <dbReference type="EMBL" id="KAF9486125.1"/>
    </source>
</evidence>
<gene>
    <name evidence="2" type="ORF">BDN70DRAFT_870223</name>
</gene>
<feature type="region of interest" description="Disordered" evidence="1">
    <location>
        <begin position="277"/>
        <end position="307"/>
    </location>
</feature>
<feature type="region of interest" description="Disordered" evidence="1">
    <location>
        <begin position="1"/>
        <end position="41"/>
    </location>
</feature>
<dbReference type="AlphaFoldDB" id="A0A9P5ZFJ6"/>
<organism evidence="2 3">
    <name type="scientific">Pholiota conissans</name>
    <dbReference type="NCBI Taxonomy" id="109636"/>
    <lineage>
        <taxon>Eukaryota</taxon>
        <taxon>Fungi</taxon>
        <taxon>Dikarya</taxon>
        <taxon>Basidiomycota</taxon>
        <taxon>Agaricomycotina</taxon>
        <taxon>Agaricomycetes</taxon>
        <taxon>Agaricomycetidae</taxon>
        <taxon>Agaricales</taxon>
        <taxon>Agaricineae</taxon>
        <taxon>Strophariaceae</taxon>
        <taxon>Pholiota</taxon>
    </lineage>
</organism>
<feature type="compositionally biased region" description="Acidic residues" evidence="1">
    <location>
        <begin position="281"/>
        <end position="300"/>
    </location>
</feature>
<keyword evidence="3" id="KW-1185">Reference proteome</keyword>
<protein>
    <recommendedName>
        <fullName evidence="4">F-box domain-containing protein</fullName>
    </recommendedName>
</protein>
<proteinExistence type="predicted"/>
<evidence type="ECO:0000313" key="3">
    <source>
        <dbReference type="Proteomes" id="UP000807469"/>
    </source>
</evidence>
<dbReference type="InterPro" id="IPR032675">
    <property type="entry name" value="LRR_dom_sf"/>
</dbReference>
<dbReference type="OrthoDB" id="3270296at2759"/>
<reference evidence="2" key="1">
    <citation type="submission" date="2020-11" db="EMBL/GenBank/DDBJ databases">
        <authorList>
            <consortium name="DOE Joint Genome Institute"/>
            <person name="Ahrendt S."/>
            <person name="Riley R."/>
            <person name="Andreopoulos W."/>
            <person name="Labutti K."/>
            <person name="Pangilinan J."/>
            <person name="Ruiz-Duenas F.J."/>
            <person name="Barrasa J.M."/>
            <person name="Sanchez-Garcia M."/>
            <person name="Camarero S."/>
            <person name="Miyauchi S."/>
            <person name="Serrano A."/>
            <person name="Linde D."/>
            <person name="Babiker R."/>
            <person name="Drula E."/>
            <person name="Ayuso-Fernandez I."/>
            <person name="Pacheco R."/>
            <person name="Padilla G."/>
            <person name="Ferreira P."/>
            <person name="Barriuso J."/>
            <person name="Kellner H."/>
            <person name="Castanera R."/>
            <person name="Alfaro M."/>
            <person name="Ramirez L."/>
            <person name="Pisabarro A.G."/>
            <person name="Kuo A."/>
            <person name="Tritt A."/>
            <person name="Lipzen A."/>
            <person name="He G."/>
            <person name="Yan M."/>
            <person name="Ng V."/>
            <person name="Cullen D."/>
            <person name="Martin F."/>
            <person name="Rosso M.-N."/>
            <person name="Henrissat B."/>
            <person name="Hibbett D."/>
            <person name="Martinez A.T."/>
            <person name="Grigoriev I.V."/>
        </authorList>
    </citation>
    <scope>NUCLEOTIDE SEQUENCE</scope>
    <source>
        <strain evidence="2">CIRM-BRFM 674</strain>
    </source>
</reference>
<feature type="compositionally biased region" description="Polar residues" evidence="1">
    <location>
        <begin position="8"/>
        <end position="17"/>
    </location>
</feature>
<name>A0A9P5ZFJ6_9AGAR</name>
<comment type="caution">
    <text evidence="2">The sequence shown here is derived from an EMBL/GenBank/DDBJ whole genome shotgun (WGS) entry which is preliminary data.</text>
</comment>
<evidence type="ECO:0000256" key="1">
    <source>
        <dbReference type="SAM" id="MobiDB-lite"/>
    </source>
</evidence>
<accession>A0A9P5ZFJ6</accession>
<dbReference type="Gene3D" id="3.80.10.10">
    <property type="entry name" value="Ribonuclease Inhibitor"/>
    <property type="match status" value="1"/>
</dbReference>